<dbReference type="Pfam" id="PF19335">
    <property type="entry name" value="HMBD"/>
    <property type="match status" value="1"/>
</dbReference>
<evidence type="ECO:0000259" key="2">
    <source>
        <dbReference type="Pfam" id="PF19335"/>
    </source>
</evidence>
<evidence type="ECO:0000256" key="1">
    <source>
        <dbReference type="SAM" id="SignalP"/>
    </source>
</evidence>
<protein>
    <recommendedName>
        <fullName evidence="2">Heavy metal binding domain-containing protein</fullName>
    </recommendedName>
</protein>
<dbReference type="GO" id="GO:0046872">
    <property type="term" value="F:metal ion binding"/>
    <property type="evidence" value="ECO:0007669"/>
    <property type="project" value="InterPro"/>
</dbReference>
<proteinExistence type="predicted"/>
<evidence type="ECO:0000313" key="4">
    <source>
        <dbReference type="Proteomes" id="UP000777784"/>
    </source>
</evidence>
<comment type="caution">
    <text evidence="3">The sequence shown here is derived from an EMBL/GenBank/DDBJ whole genome shotgun (WGS) entry which is preliminary data.</text>
</comment>
<evidence type="ECO:0000313" key="3">
    <source>
        <dbReference type="EMBL" id="MBU2692081.1"/>
    </source>
</evidence>
<gene>
    <name evidence="3" type="ORF">KJ970_14265</name>
</gene>
<accession>A0A948W7W6</accession>
<dbReference type="AlphaFoldDB" id="A0A948W7W6"/>
<keyword evidence="1" id="KW-0732">Signal</keyword>
<name>A0A948W7W6_UNCEI</name>
<dbReference type="EMBL" id="JAHJDP010000084">
    <property type="protein sequence ID" value="MBU2692081.1"/>
    <property type="molecule type" value="Genomic_DNA"/>
</dbReference>
<dbReference type="InterPro" id="IPR045800">
    <property type="entry name" value="HMBD"/>
</dbReference>
<feature type="chain" id="PRO_5037256293" description="Heavy metal binding domain-containing protein" evidence="1">
    <location>
        <begin position="26"/>
        <end position="185"/>
    </location>
</feature>
<reference evidence="3" key="1">
    <citation type="submission" date="2021-05" db="EMBL/GenBank/DDBJ databases">
        <title>Energy efficiency and biological interactions define the core microbiome of deep oligotrophic groundwater.</title>
        <authorList>
            <person name="Mehrshad M."/>
            <person name="Lopez-Fernandez M."/>
            <person name="Bell E."/>
            <person name="Bernier-Latmani R."/>
            <person name="Bertilsson S."/>
            <person name="Dopson M."/>
        </authorList>
    </citation>
    <scope>NUCLEOTIDE SEQUENCE</scope>
    <source>
        <strain evidence="3">Modern_marine.mb.64</strain>
    </source>
</reference>
<feature type="domain" description="Heavy metal binding" evidence="2">
    <location>
        <begin position="123"/>
        <end position="147"/>
    </location>
</feature>
<dbReference type="Proteomes" id="UP000777784">
    <property type="component" value="Unassembled WGS sequence"/>
</dbReference>
<sequence>MQRIPRTLVLSIAFFMAFLTGMALSDHHDAGSHAMAEKSADGEMGEHSDSVGLHGGKLSITDHHQFETLFAKDGIRVFIYSAQQAPMMIQKSTGTATLIYKNKTKEVIPLLQQKPADDETSIYFCPMHPDVVQMEPGQCKLCGGMTLFIQDYLFARADLSTIEPGSVNVEIQLKDLKGIESEVTY</sequence>
<organism evidence="3 4">
    <name type="scientific">Eiseniibacteriota bacterium</name>
    <dbReference type="NCBI Taxonomy" id="2212470"/>
    <lineage>
        <taxon>Bacteria</taxon>
        <taxon>Candidatus Eiseniibacteriota</taxon>
    </lineage>
</organism>
<feature type="signal peptide" evidence="1">
    <location>
        <begin position="1"/>
        <end position="25"/>
    </location>
</feature>